<accession>A0A0E9PWC8</accession>
<evidence type="ECO:0000313" key="1">
    <source>
        <dbReference type="EMBL" id="JAH08784.1"/>
    </source>
</evidence>
<dbReference type="AlphaFoldDB" id="A0A0E9PWC8"/>
<protein>
    <submittedName>
        <fullName evidence="1">Uncharacterized protein</fullName>
    </submittedName>
</protein>
<proteinExistence type="predicted"/>
<reference evidence="1" key="2">
    <citation type="journal article" date="2015" name="Fish Shellfish Immunol.">
        <title>Early steps in the European eel (Anguilla anguilla)-Vibrio vulnificus interaction in the gills: Role of the RtxA13 toxin.</title>
        <authorList>
            <person name="Callol A."/>
            <person name="Pajuelo D."/>
            <person name="Ebbesson L."/>
            <person name="Teles M."/>
            <person name="MacKenzie S."/>
            <person name="Amaro C."/>
        </authorList>
    </citation>
    <scope>NUCLEOTIDE SEQUENCE</scope>
</reference>
<reference evidence="1" key="1">
    <citation type="submission" date="2014-11" db="EMBL/GenBank/DDBJ databases">
        <authorList>
            <person name="Amaro Gonzalez C."/>
        </authorList>
    </citation>
    <scope>NUCLEOTIDE SEQUENCE</scope>
</reference>
<sequence length="49" mass="5455">MHSYFPLAKNPLVCSSGQWVEHDVRVGLAENAVSSEECRLHCDNGKINL</sequence>
<dbReference type="EMBL" id="GBXM01099793">
    <property type="protein sequence ID" value="JAH08784.1"/>
    <property type="molecule type" value="Transcribed_RNA"/>
</dbReference>
<organism evidence="1">
    <name type="scientific">Anguilla anguilla</name>
    <name type="common">European freshwater eel</name>
    <name type="synonym">Muraena anguilla</name>
    <dbReference type="NCBI Taxonomy" id="7936"/>
    <lineage>
        <taxon>Eukaryota</taxon>
        <taxon>Metazoa</taxon>
        <taxon>Chordata</taxon>
        <taxon>Craniata</taxon>
        <taxon>Vertebrata</taxon>
        <taxon>Euteleostomi</taxon>
        <taxon>Actinopterygii</taxon>
        <taxon>Neopterygii</taxon>
        <taxon>Teleostei</taxon>
        <taxon>Anguilliformes</taxon>
        <taxon>Anguillidae</taxon>
        <taxon>Anguilla</taxon>
    </lineage>
</organism>
<name>A0A0E9PWC8_ANGAN</name>